<dbReference type="SUPFAM" id="SSF53448">
    <property type="entry name" value="Nucleotide-diphospho-sugar transferases"/>
    <property type="match status" value="1"/>
</dbReference>
<dbReference type="InterPro" id="IPR029044">
    <property type="entry name" value="Nucleotide-diphossugar_trans"/>
</dbReference>
<keyword evidence="3" id="KW-1185">Reference proteome</keyword>
<feature type="domain" description="Glycosyltransferase 2-like" evidence="1">
    <location>
        <begin position="8"/>
        <end position="170"/>
    </location>
</feature>
<reference evidence="2 3" key="1">
    <citation type="submission" date="2019-01" db="EMBL/GenBank/DDBJ databases">
        <title>Senegalimassilia sp. nov. KGMB04484 isolated human feces.</title>
        <authorList>
            <person name="Han K.-I."/>
            <person name="Kim J.-S."/>
            <person name="Lee K.C."/>
            <person name="Suh M.K."/>
            <person name="Eom M.K."/>
            <person name="Lee J.H."/>
            <person name="Park S.-H."/>
            <person name="Kang S.W."/>
            <person name="Park J.-E."/>
            <person name="Oh B.S."/>
            <person name="Yu S.Y."/>
            <person name="Choi S.-H."/>
            <person name="Lee D.H."/>
            <person name="Yoon H."/>
            <person name="Kim B.-Y."/>
            <person name="Lee J.H."/>
            <person name="Lee J.-S."/>
        </authorList>
    </citation>
    <scope>NUCLEOTIDE SEQUENCE [LARGE SCALE GENOMIC DNA]</scope>
    <source>
        <strain evidence="2 3">KGMB04484</strain>
    </source>
</reference>
<protein>
    <submittedName>
        <fullName evidence="2">Glycosyltransferase family 2 protein</fullName>
    </submittedName>
</protein>
<evidence type="ECO:0000313" key="2">
    <source>
        <dbReference type="EMBL" id="RXZ54542.1"/>
    </source>
</evidence>
<dbReference type="RefSeq" id="WP_129425019.1">
    <property type="nucleotide sequence ID" value="NZ_SDPW01000001.1"/>
</dbReference>
<name>A0A4Q2K590_9ACTN</name>
<dbReference type="OrthoDB" id="3192791at2"/>
<keyword evidence="2" id="KW-0808">Transferase</keyword>
<dbReference type="AlphaFoldDB" id="A0A4Q2K590"/>
<comment type="caution">
    <text evidence="2">The sequence shown here is derived from an EMBL/GenBank/DDBJ whole genome shotgun (WGS) entry which is preliminary data.</text>
</comment>
<organism evidence="2 3">
    <name type="scientific">Senegalimassilia faecalis</name>
    <dbReference type="NCBI Taxonomy" id="2509433"/>
    <lineage>
        <taxon>Bacteria</taxon>
        <taxon>Bacillati</taxon>
        <taxon>Actinomycetota</taxon>
        <taxon>Coriobacteriia</taxon>
        <taxon>Coriobacteriales</taxon>
        <taxon>Coriobacteriaceae</taxon>
        <taxon>Senegalimassilia</taxon>
    </lineage>
</organism>
<dbReference type="Proteomes" id="UP000293345">
    <property type="component" value="Unassembled WGS sequence"/>
</dbReference>
<dbReference type="Pfam" id="PF00535">
    <property type="entry name" value="Glycos_transf_2"/>
    <property type="match status" value="1"/>
</dbReference>
<evidence type="ECO:0000313" key="3">
    <source>
        <dbReference type="Proteomes" id="UP000293345"/>
    </source>
</evidence>
<evidence type="ECO:0000259" key="1">
    <source>
        <dbReference type="Pfam" id="PF00535"/>
    </source>
</evidence>
<dbReference type="Gene3D" id="3.90.550.10">
    <property type="entry name" value="Spore Coat Polysaccharide Biosynthesis Protein SpsA, Chain A"/>
    <property type="match status" value="1"/>
</dbReference>
<dbReference type="EMBL" id="SDPW01000001">
    <property type="protein sequence ID" value="RXZ54542.1"/>
    <property type="molecule type" value="Genomic_DNA"/>
</dbReference>
<dbReference type="PANTHER" id="PTHR22916">
    <property type="entry name" value="GLYCOSYLTRANSFERASE"/>
    <property type="match status" value="1"/>
</dbReference>
<dbReference type="InterPro" id="IPR001173">
    <property type="entry name" value="Glyco_trans_2-like"/>
</dbReference>
<proteinExistence type="predicted"/>
<sequence>MASSNELCIFTPTYNRAYCLSDLFDSLCRQTTMQFEWLIVDDGSTDNTQELVSNFQAKGQFPITYIKQANGGKQRAFNTGVQHCKSELFMCVDSDDTVPVDMVATILNKWGEVHDDPTIAGVIGMDGKDVATPLQTSFPKGLQFTTMWDLYYKHHHKGDVAVAHRTEILKQYPFDVAPNEKFIAETYVFHQIDQHYKLAVIPKILIIANYRADGYSANVRKVTRENPIGYMKLKRMYIEYAETWRLRFYETILYMVGCHFAQQSGAISNAPYRFLAAAAWLPAQILCHTVYRPK</sequence>
<dbReference type="CDD" id="cd00761">
    <property type="entry name" value="Glyco_tranf_GTA_type"/>
    <property type="match status" value="1"/>
</dbReference>
<dbReference type="GO" id="GO:0016740">
    <property type="term" value="F:transferase activity"/>
    <property type="evidence" value="ECO:0007669"/>
    <property type="project" value="UniProtKB-KW"/>
</dbReference>
<gene>
    <name evidence="2" type="ORF">ET524_08660</name>
</gene>
<accession>A0A4Q2K590</accession>